<dbReference type="AlphaFoldDB" id="A0A495QAD5"/>
<dbReference type="InterPro" id="IPR014756">
    <property type="entry name" value="Ig_E-set"/>
</dbReference>
<gene>
    <name evidence="4" type="ORF">BZB76_5779</name>
</gene>
<dbReference type="RefSeq" id="WP_121437529.1">
    <property type="nucleotide sequence ID" value="NZ_RBWU01000007.1"/>
</dbReference>
<evidence type="ECO:0000256" key="1">
    <source>
        <dbReference type="ARBA" id="ARBA00022729"/>
    </source>
</evidence>
<comment type="caution">
    <text evidence="4">The sequence shown here is derived from an EMBL/GenBank/DDBJ whole genome shotgun (WGS) entry which is preliminary data.</text>
</comment>
<proteinExistence type="predicted"/>
<feature type="chain" id="PRO_5019733198" evidence="2">
    <location>
        <begin position="32"/>
        <end position="202"/>
    </location>
</feature>
<organism evidence="4 5">
    <name type="scientific">Actinomadura pelletieri DSM 43383</name>
    <dbReference type="NCBI Taxonomy" id="1120940"/>
    <lineage>
        <taxon>Bacteria</taxon>
        <taxon>Bacillati</taxon>
        <taxon>Actinomycetota</taxon>
        <taxon>Actinomycetes</taxon>
        <taxon>Streptosporangiales</taxon>
        <taxon>Thermomonosporaceae</taxon>
        <taxon>Actinomadura</taxon>
    </lineage>
</organism>
<dbReference type="PANTHER" id="PTHR34823">
    <property type="entry name" value="GLCNAC-BINDING PROTEIN A"/>
    <property type="match status" value="1"/>
</dbReference>
<keyword evidence="5" id="KW-1185">Reference proteome</keyword>
<name>A0A495QAD5_9ACTN</name>
<sequence>MPANLRTPRKRTFAYAAVAAAGITMVTTAPALSHGYTTAPISRALFCQKGTARNCGEIQYEPSSVEGPKGFPQRGPRDGTICAGGVGRFKQLDDPRNGQWPTNKLTSGQSFTFTWRHAVPHATTSWHYYITKDGWDPTKPLTRADLESKPLGTFSGGGRRPPSTLSHEVALPPKQGRHLLLAVWDIADTGNAFYQCSDVEFS</sequence>
<dbReference type="PANTHER" id="PTHR34823:SF1">
    <property type="entry name" value="CHITIN-BINDING TYPE-4 DOMAIN-CONTAINING PROTEIN"/>
    <property type="match status" value="1"/>
</dbReference>
<dbReference type="Gene3D" id="2.70.50.50">
    <property type="entry name" value="chitin-binding protein cbp21"/>
    <property type="match status" value="1"/>
</dbReference>
<dbReference type="Proteomes" id="UP000274601">
    <property type="component" value="Unassembled WGS sequence"/>
</dbReference>
<reference evidence="4 5" key="1">
    <citation type="submission" date="2018-10" db="EMBL/GenBank/DDBJ databases">
        <title>Genomic Encyclopedia of Archaeal and Bacterial Type Strains, Phase II (KMG-II): from individual species to whole genera.</title>
        <authorList>
            <person name="Goeker M."/>
        </authorList>
    </citation>
    <scope>NUCLEOTIDE SEQUENCE [LARGE SCALE GENOMIC DNA]</scope>
    <source>
        <strain evidence="4 5">DSM 43383</strain>
    </source>
</reference>
<dbReference type="Pfam" id="PF03067">
    <property type="entry name" value="LPMO_10"/>
    <property type="match status" value="1"/>
</dbReference>
<accession>A0A495QAD5</accession>
<protein>
    <submittedName>
        <fullName evidence="4">Chitin-binding protein</fullName>
    </submittedName>
</protein>
<evidence type="ECO:0000256" key="2">
    <source>
        <dbReference type="SAM" id="SignalP"/>
    </source>
</evidence>
<dbReference type="CDD" id="cd21177">
    <property type="entry name" value="LPMO_AA10"/>
    <property type="match status" value="1"/>
</dbReference>
<dbReference type="OrthoDB" id="2702399at2"/>
<evidence type="ECO:0000259" key="3">
    <source>
        <dbReference type="Pfam" id="PF03067"/>
    </source>
</evidence>
<dbReference type="InterPro" id="IPR051024">
    <property type="entry name" value="GlcNAc_Chitin_IntDeg"/>
</dbReference>
<dbReference type="InterPro" id="IPR004302">
    <property type="entry name" value="Cellulose/chitin-bd_N"/>
</dbReference>
<evidence type="ECO:0000313" key="5">
    <source>
        <dbReference type="Proteomes" id="UP000274601"/>
    </source>
</evidence>
<feature type="signal peptide" evidence="2">
    <location>
        <begin position="1"/>
        <end position="31"/>
    </location>
</feature>
<feature type="domain" description="Chitin-binding type-4" evidence="3">
    <location>
        <begin position="34"/>
        <end position="199"/>
    </location>
</feature>
<dbReference type="SUPFAM" id="SSF81296">
    <property type="entry name" value="E set domains"/>
    <property type="match status" value="1"/>
</dbReference>
<dbReference type="EMBL" id="RBWU01000007">
    <property type="protein sequence ID" value="RKS68658.1"/>
    <property type="molecule type" value="Genomic_DNA"/>
</dbReference>
<evidence type="ECO:0000313" key="4">
    <source>
        <dbReference type="EMBL" id="RKS68658.1"/>
    </source>
</evidence>
<keyword evidence="1 2" id="KW-0732">Signal</keyword>